<keyword evidence="3" id="KW-0645">Protease</keyword>
<dbReference type="EMBL" id="FAOZ01000023">
    <property type="protein sequence ID" value="CUU58959.1"/>
    <property type="molecule type" value="Genomic_DNA"/>
</dbReference>
<name>A0A0S4QV06_9ACTN</name>
<dbReference type="PANTHER" id="PTHR46825:SF7">
    <property type="entry name" value="D-ALANYL-D-ALANINE CARBOXYPEPTIDASE"/>
    <property type="match status" value="1"/>
</dbReference>
<dbReference type="InterPro" id="IPR012338">
    <property type="entry name" value="Beta-lactam/transpept-like"/>
</dbReference>
<keyword evidence="3" id="KW-0121">Carboxypeptidase</keyword>
<keyword evidence="4" id="KW-1185">Reference proteome</keyword>
<gene>
    <name evidence="3" type="ORF">Ga0074812_12388</name>
</gene>
<accession>A0A0S4QV06</accession>
<dbReference type="SUPFAM" id="SSF56601">
    <property type="entry name" value="beta-lactamase/transpeptidase-like"/>
    <property type="match status" value="1"/>
</dbReference>
<dbReference type="InterPro" id="IPR001466">
    <property type="entry name" value="Beta-lactam-related"/>
</dbReference>
<evidence type="ECO:0000313" key="4">
    <source>
        <dbReference type="Proteomes" id="UP000198802"/>
    </source>
</evidence>
<protein>
    <submittedName>
        <fullName evidence="3">D-alanyl-D-alanine carboxypeptidase</fullName>
    </submittedName>
</protein>
<keyword evidence="3" id="KW-0378">Hydrolase</keyword>
<proteinExistence type="predicted"/>
<evidence type="ECO:0000313" key="3">
    <source>
        <dbReference type="EMBL" id="CUU58959.1"/>
    </source>
</evidence>
<organism evidence="3 4">
    <name type="scientific">Parafrankia irregularis</name>
    <dbReference type="NCBI Taxonomy" id="795642"/>
    <lineage>
        <taxon>Bacteria</taxon>
        <taxon>Bacillati</taxon>
        <taxon>Actinomycetota</taxon>
        <taxon>Actinomycetes</taxon>
        <taxon>Frankiales</taxon>
        <taxon>Frankiaceae</taxon>
        <taxon>Parafrankia</taxon>
    </lineage>
</organism>
<dbReference type="AlphaFoldDB" id="A0A0S4QV06"/>
<dbReference type="InterPro" id="IPR056008">
    <property type="entry name" value="DUF7586"/>
</dbReference>
<sequence>MAVPAEELLPGTRRALLHRLAVGQAQGRTPSLVGAVVRGGRLVWADGRSMIDGHSPDADVQYRIGSITKTFVAVQVMRLRDEGALDLADPLARHLPDLAATPTAEAAAAAGLGAGVGAAGGAGALTIAHLLGHTSGLASEPPGPWWERTPGTLRPRLGDVLDEPPLRHPPGRRFHYSNPGFALLGALVSRLRGQPWGDTLHQELLAPLGLSRTTLLPQAPHAGGFAVHPWADVMLPEPLQDTGVMAPAGQLWSTAADLARWAVFLTRGDKDILSADTLAEMRQPTSGPDKADGWTTATGLGLQLRRHDGRLLYGHAGSMPGFLAGVWVSRSDDVAAVVLANATAGPAVAQIAADLIRIVAEHEPRIPEPWRPVSAVDPELLALTGLWHWGPAPHLMYLRADGGLELIPQGQTGRGSRFRAEPDGTWTGLDGYYAGETLRVVRAADGTAGHLDIGTFVFTRTPYDPGVDIPGGIDPDPWQAY</sequence>
<reference evidence="4" key="1">
    <citation type="submission" date="2015-11" db="EMBL/GenBank/DDBJ databases">
        <authorList>
            <person name="Varghese N."/>
        </authorList>
    </citation>
    <scope>NUCLEOTIDE SEQUENCE [LARGE SCALE GENOMIC DNA]</scope>
    <source>
        <strain evidence="4">DSM 45899</strain>
    </source>
</reference>
<evidence type="ECO:0000259" key="1">
    <source>
        <dbReference type="Pfam" id="PF00144"/>
    </source>
</evidence>
<dbReference type="Pfam" id="PF24491">
    <property type="entry name" value="DUF7586"/>
    <property type="match status" value="1"/>
</dbReference>
<dbReference type="PANTHER" id="PTHR46825">
    <property type="entry name" value="D-ALANYL-D-ALANINE-CARBOXYPEPTIDASE/ENDOPEPTIDASE AMPH"/>
    <property type="match status" value="1"/>
</dbReference>
<dbReference type="Proteomes" id="UP000198802">
    <property type="component" value="Unassembled WGS sequence"/>
</dbReference>
<dbReference type="RefSeq" id="WP_091282822.1">
    <property type="nucleotide sequence ID" value="NZ_FAOZ01000023.1"/>
</dbReference>
<dbReference type="GO" id="GO:0004180">
    <property type="term" value="F:carboxypeptidase activity"/>
    <property type="evidence" value="ECO:0007669"/>
    <property type="project" value="UniProtKB-KW"/>
</dbReference>
<feature type="domain" description="Beta-lactamase-related" evidence="1">
    <location>
        <begin position="23"/>
        <end position="360"/>
    </location>
</feature>
<dbReference type="InterPro" id="IPR050491">
    <property type="entry name" value="AmpC-like"/>
</dbReference>
<dbReference type="Pfam" id="PF00144">
    <property type="entry name" value="Beta-lactamase"/>
    <property type="match status" value="1"/>
</dbReference>
<feature type="domain" description="DUF7586" evidence="2">
    <location>
        <begin position="376"/>
        <end position="460"/>
    </location>
</feature>
<evidence type="ECO:0000259" key="2">
    <source>
        <dbReference type="Pfam" id="PF24491"/>
    </source>
</evidence>
<dbReference type="Gene3D" id="3.40.710.10">
    <property type="entry name" value="DD-peptidase/beta-lactamase superfamily"/>
    <property type="match status" value="1"/>
</dbReference>